<proteinExistence type="predicted"/>
<keyword evidence="2" id="KW-1185">Reference proteome</keyword>
<dbReference type="AlphaFoldDB" id="A0A5M3MID0"/>
<accession>A0A5M3MID0</accession>
<reference evidence="2" key="1">
    <citation type="journal article" date="2012" name="Science">
        <title>The Paleozoic origin of enzymatic lignin decomposition reconstructed from 31 fungal genomes.</title>
        <authorList>
            <person name="Floudas D."/>
            <person name="Binder M."/>
            <person name="Riley R."/>
            <person name="Barry K."/>
            <person name="Blanchette R.A."/>
            <person name="Henrissat B."/>
            <person name="Martinez A.T."/>
            <person name="Otillar R."/>
            <person name="Spatafora J.W."/>
            <person name="Yadav J.S."/>
            <person name="Aerts A."/>
            <person name="Benoit I."/>
            <person name="Boyd A."/>
            <person name="Carlson A."/>
            <person name="Copeland A."/>
            <person name="Coutinho P.M."/>
            <person name="de Vries R.P."/>
            <person name="Ferreira P."/>
            <person name="Findley K."/>
            <person name="Foster B."/>
            <person name="Gaskell J."/>
            <person name="Glotzer D."/>
            <person name="Gorecki P."/>
            <person name="Heitman J."/>
            <person name="Hesse C."/>
            <person name="Hori C."/>
            <person name="Igarashi K."/>
            <person name="Jurgens J.A."/>
            <person name="Kallen N."/>
            <person name="Kersten P."/>
            <person name="Kohler A."/>
            <person name="Kuees U."/>
            <person name="Kumar T.K.A."/>
            <person name="Kuo A."/>
            <person name="LaButti K."/>
            <person name="Larrondo L.F."/>
            <person name="Lindquist E."/>
            <person name="Ling A."/>
            <person name="Lombard V."/>
            <person name="Lucas S."/>
            <person name="Lundell T."/>
            <person name="Martin R."/>
            <person name="McLaughlin D.J."/>
            <person name="Morgenstern I."/>
            <person name="Morin E."/>
            <person name="Murat C."/>
            <person name="Nagy L.G."/>
            <person name="Nolan M."/>
            <person name="Ohm R.A."/>
            <person name="Patyshakuliyeva A."/>
            <person name="Rokas A."/>
            <person name="Ruiz-Duenas F.J."/>
            <person name="Sabat G."/>
            <person name="Salamov A."/>
            <person name="Samejima M."/>
            <person name="Schmutz J."/>
            <person name="Slot J.C."/>
            <person name="St John F."/>
            <person name="Stenlid J."/>
            <person name="Sun H."/>
            <person name="Sun S."/>
            <person name="Syed K."/>
            <person name="Tsang A."/>
            <person name="Wiebenga A."/>
            <person name="Young D."/>
            <person name="Pisabarro A."/>
            <person name="Eastwood D.C."/>
            <person name="Martin F."/>
            <person name="Cullen D."/>
            <person name="Grigoriev I.V."/>
            <person name="Hibbett D.S."/>
        </authorList>
    </citation>
    <scope>NUCLEOTIDE SEQUENCE [LARGE SCALE GENOMIC DNA]</scope>
    <source>
        <strain evidence="2">RWD-64-598 SS2</strain>
    </source>
</reference>
<dbReference type="PANTHER" id="PTHR33266:SF1">
    <property type="entry name" value="F-BOX DOMAIN-CONTAINING PROTEIN"/>
    <property type="match status" value="1"/>
</dbReference>
<organism evidence="1 2">
    <name type="scientific">Coniophora puteana (strain RWD-64-598)</name>
    <name type="common">Brown rot fungus</name>
    <dbReference type="NCBI Taxonomy" id="741705"/>
    <lineage>
        <taxon>Eukaryota</taxon>
        <taxon>Fungi</taxon>
        <taxon>Dikarya</taxon>
        <taxon>Basidiomycota</taxon>
        <taxon>Agaricomycotina</taxon>
        <taxon>Agaricomycetes</taxon>
        <taxon>Agaricomycetidae</taxon>
        <taxon>Boletales</taxon>
        <taxon>Coniophorineae</taxon>
        <taxon>Coniophoraceae</taxon>
        <taxon>Coniophora</taxon>
    </lineage>
</organism>
<comment type="caution">
    <text evidence="1">The sequence shown here is derived from an EMBL/GenBank/DDBJ whole genome shotgun (WGS) entry which is preliminary data.</text>
</comment>
<dbReference type="GeneID" id="19201239"/>
<dbReference type="EMBL" id="JH711582">
    <property type="protein sequence ID" value="EIW78405.1"/>
    <property type="molecule type" value="Genomic_DNA"/>
</dbReference>
<dbReference type="Proteomes" id="UP000053558">
    <property type="component" value="Unassembled WGS sequence"/>
</dbReference>
<dbReference type="KEGG" id="cput:CONPUDRAFT_138698"/>
<dbReference type="OrthoDB" id="107110at2759"/>
<dbReference type="PANTHER" id="PTHR33266">
    <property type="entry name" value="CHROMOSOME 15, WHOLE GENOME SHOTGUN SEQUENCE"/>
    <property type="match status" value="1"/>
</dbReference>
<dbReference type="OMA" id="QTIHIDM"/>
<protein>
    <submittedName>
        <fullName evidence="1">Uncharacterized protein</fullName>
    </submittedName>
</protein>
<gene>
    <name evidence="1" type="ORF">CONPUDRAFT_138698</name>
</gene>
<dbReference type="RefSeq" id="XP_007771445.1">
    <property type="nucleotide sequence ID" value="XM_007773255.1"/>
</dbReference>
<sequence>MTSVSESQHQEELLSLDEWLTCKLLGKDLHPELQAALFESEGLNQITPTFDLLPLHPLVDPERKATSLKEFLLTACHHPQSTSPSDRGSQQRNKLVTFNRGFTQQLKGNAVAQFISNLHIYHRLYDRFKYYGRTIAIVQSSGTGKSRLMREVANQIPSVTITFRSPMYYNNVSEGWPPPDQPVQEFLLNNYPNVRAEVVAAALLGAMFEFFGNCIKNFDKSQPLQLSWLSPFVIVDPSNPKSSTRHRSFCDIRAQAEKLLNINSANLAYEDAYDDQDALIAWYGRVYSVLCHKAAKALAITLKGTQHNFLVIGFDECSFLEKGGDASSGPTAMSIIALQRVIEAADDYSVGDLTIWYTFIDTSSSVFELVPRREKAPSFCLGGLLDPLMPYPFTGFDQCAPSDLSRTPRDGLNLERLRRYGRPLWSTEIVKTVVELAYQKLFCSTQFTSNNVNDVFAAFSQRVGLDLTHSAESNRIAIEAVRSHMRMLFAVVDRTYIETRVPSEPILALAAAQALRPSESLKTAINTLFQKLLLQGHIMDRGVQGELYARILLTLARDAATQACNVGPDKNYFVVVNDAMHFVATITLAGLLTELHGDKKEDPTYKNLLQMAQKKHVNFTHFVHLNQMIGNFSAEYLHYLWDRQCAIQCAHNQPVVDIIIPTYSGSLDDPWDDAKVGTFSVQVKLKGARVQPSVVESLVGPRIEGRRPDNEVVMLMELGLKPSAQVRKPMAAYYQTTATVPNSTWKGYERPETKPRWCIHIRGHSADEYPVVGEHQALQQVFEHVCPWPIEEFQDDGDAFEALLSTSITPNGQPIVMDLDT</sequence>
<name>A0A5M3MID0_CONPW</name>
<evidence type="ECO:0000313" key="2">
    <source>
        <dbReference type="Proteomes" id="UP000053558"/>
    </source>
</evidence>
<evidence type="ECO:0000313" key="1">
    <source>
        <dbReference type="EMBL" id="EIW78405.1"/>
    </source>
</evidence>